<dbReference type="InterPro" id="IPR053136">
    <property type="entry name" value="UTP_pyrophosphatase-like"/>
</dbReference>
<dbReference type="PANTHER" id="PTHR30399">
    <property type="entry name" value="UNCHARACTERIZED PROTEIN YGJP"/>
    <property type="match status" value="1"/>
</dbReference>
<name>A0A5J4SWI1_9ZZZZ</name>
<dbReference type="Pfam" id="PF01863">
    <property type="entry name" value="YgjP-like"/>
    <property type="match status" value="1"/>
</dbReference>
<protein>
    <recommendedName>
        <fullName evidence="1">YgjP-like metallopeptidase domain-containing protein</fullName>
    </recommendedName>
</protein>
<evidence type="ECO:0000313" key="2">
    <source>
        <dbReference type="EMBL" id="KAA6350566.1"/>
    </source>
</evidence>
<feature type="domain" description="YgjP-like metallopeptidase" evidence="1">
    <location>
        <begin position="23"/>
        <end position="216"/>
    </location>
</feature>
<proteinExistence type="predicted"/>
<dbReference type="InterPro" id="IPR002725">
    <property type="entry name" value="YgjP-like_metallopeptidase"/>
</dbReference>
<dbReference type="AlphaFoldDB" id="A0A5J4SWI1"/>
<sequence>MVGEIEDEELGRLILRINARAKDIIFRTKSDAIYVSAPPGVTLKEIKEVIEKMRGKLSASRKKVSRARIDLNYRIDAERFKLSLVMGGQNKFLARPQPGGIEIVCPQGTDFDDERLQAWLRKAIEEALRKQAKAVLPLRLAELSARYKMPCGAVKINSSRGRWGSCSVAKVINLSFFILLLPQHLIDYVLLHELCHTCEMNHSNRFWLLLNNVTNGKALALRKELGRYKTEIG</sequence>
<dbReference type="PANTHER" id="PTHR30399:SF1">
    <property type="entry name" value="UTP PYROPHOSPHATASE"/>
    <property type="match status" value="1"/>
</dbReference>
<dbReference type="CDD" id="cd07344">
    <property type="entry name" value="M48_yhfN_like"/>
    <property type="match status" value="1"/>
</dbReference>
<accession>A0A5J4SWI1</accession>
<dbReference type="EMBL" id="SNRY01000026">
    <property type="protein sequence ID" value="KAA6350566.1"/>
    <property type="molecule type" value="Genomic_DNA"/>
</dbReference>
<organism evidence="2">
    <name type="scientific">termite gut metagenome</name>
    <dbReference type="NCBI Taxonomy" id="433724"/>
    <lineage>
        <taxon>unclassified sequences</taxon>
        <taxon>metagenomes</taxon>
        <taxon>organismal metagenomes</taxon>
    </lineage>
</organism>
<comment type="caution">
    <text evidence="2">The sequence shown here is derived from an EMBL/GenBank/DDBJ whole genome shotgun (WGS) entry which is preliminary data.</text>
</comment>
<dbReference type="Gene3D" id="3.30.2010.10">
    <property type="entry name" value="Metalloproteases ('zincins'), catalytic domain"/>
    <property type="match status" value="1"/>
</dbReference>
<reference evidence="2" key="1">
    <citation type="submission" date="2019-03" db="EMBL/GenBank/DDBJ databases">
        <title>Single cell metagenomics reveals metabolic interactions within the superorganism composed of flagellate Streblomastix strix and complex community of Bacteroidetes bacteria on its surface.</title>
        <authorList>
            <person name="Treitli S.C."/>
            <person name="Kolisko M."/>
            <person name="Husnik F."/>
            <person name="Keeling P."/>
            <person name="Hampl V."/>
        </authorList>
    </citation>
    <scope>NUCLEOTIDE SEQUENCE</scope>
    <source>
        <strain evidence="2">STM</strain>
    </source>
</reference>
<gene>
    <name evidence="2" type="ORF">EZS27_002049</name>
</gene>
<evidence type="ECO:0000259" key="1">
    <source>
        <dbReference type="Pfam" id="PF01863"/>
    </source>
</evidence>